<name>A0A5C3F622_9BASI</name>
<evidence type="ECO:0000313" key="2">
    <source>
        <dbReference type="EMBL" id="SPO39832.1"/>
    </source>
</evidence>
<dbReference type="EMBL" id="OOIP01000016">
    <property type="protein sequence ID" value="SPO39832.1"/>
    <property type="molecule type" value="Genomic_DNA"/>
</dbReference>
<accession>A0A5C3F622</accession>
<evidence type="ECO:0000256" key="1">
    <source>
        <dbReference type="SAM" id="MobiDB-lite"/>
    </source>
</evidence>
<evidence type="ECO:0000313" key="3">
    <source>
        <dbReference type="Proteomes" id="UP000323386"/>
    </source>
</evidence>
<feature type="region of interest" description="Disordered" evidence="1">
    <location>
        <begin position="1"/>
        <end position="89"/>
    </location>
</feature>
<gene>
    <name evidence="2" type="ORF">PSFLO_05313</name>
</gene>
<organism evidence="2 3">
    <name type="scientific">Pseudozyma flocculosa</name>
    <dbReference type="NCBI Taxonomy" id="84751"/>
    <lineage>
        <taxon>Eukaryota</taxon>
        <taxon>Fungi</taxon>
        <taxon>Dikarya</taxon>
        <taxon>Basidiomycota</taxon>
        <taxon>Ustilaginomycotina</taxon>
        <taxon>Ustilaginomycetes</taxon>
        <taxon>Ustilaginales</taxon>
        <taxon>Ustilaginaceae</taxon>
        <taxon>Pseudozyma</taxon>
    </lineage>
</organism>
<dbReference type="Proteomes" id="UP000323386">
    <property type="component" value="Unassembled WGS sequence"/>
</dbReference>
<proteinExistence type="predicted"/>
<reference evidence="2 3" key="1">
    <citation type="submission" date="2018-03" db="EMBL/GenBank/DDBJ databases">
        <authorList>
            <person name="Guldener U."/>
        </authorList>
    </citation>
    <scope>NUCLEOTIDE SEQUENCE [LARGE SCALE GENOMIC DNA]</scope>
    <source>
        <strain evidence="2 3">DAOM196992</strain>
    </source>
</reference>
<dbReference type="AlphaFoldDB" id="A0A5C3F622"/>
<keyword evidence="3" id="KW-1185">Reference proteome</keyword>
<protein>
    <submittedName>
        <fullName evidence="2">Uncharacterized protein</fullName>
    </submittedName>
</protein>
<feature type="compositionally biased region" description="Basic and acidic residues" evidence="1">
    <location>
        <begin position="17"/>
        <end position="37"/>
    </location>
</feature>
<sequence>MDEEEYTEFVRTSSTASHDRDRGKERGYEKTAEEREAKRHRRAWKRSTSTSHRERADRPSNLIGPSLPAPRHHPPSSRHNEQQEEEITPPAIANFLFCHPSISSASSSSDVKRAKENLLRATIRAYHPDRSAATLLAVADPTDRDRVQTMILAVSQGLNSLLEQVRNGTA</sequence>